<reference evidence="8" key="2">
    <citation type="submission" date="2025-08" db="UniProtKB">
        <authorList>
            <consortium name="Ensembl"/>
        </authorList>
    </citation>
    <scope>IDENTIFICATION</scope>
    <source>
        <strain evidence="8">Glennie</strain>
    </source>
</reference>
<keyword evidence="6" id="KW-0145">Chemotaxis</keyword>
<keyword evidence="9" id="KW-1185">Reference proteome</keyword>
<dbReference type="GO" id="GO:0061844">
    <property type="term" value="P:antimicrobial humoral immune response mediated by antimicrobial peptide"/>
    <property type="evidence" value="ECO:0000318"/>
    <property type="project" value="GO_Central"/>
</dbReference>
<evidence type="ECO:0000313" key="9">
    <source>
        <dbReference type="Proteomes" id="UP000002279"/>
    </source>
</evidence>
<dbReference type="Pfam" id="PF00048">
    <property type="entry name" value="IL8"/>
    <property type="match status" value="1"/>
</dbReference>
<sequence>MAAASLSAHPMSPGVTSMGFLSAQLLFPSLLPQPPLLATELRCQCVKTTQGIHHSNMAKVEVIPAGPSCANVEVIVTLKNGKNVCLNPDAPRVKKLIEKMLNG</sequence>
<dbReference type="InterPro" id="IPR001811">
    <property type="entry name" value="Chemokine_IL8-like_dom"/>
</dbReference>
<dbReference type="GeneTree" id="ENSGT00940000162559"/>
<dbReference type="GO" id="GO:0006954">
    <property type="term" value="P:inflammatory response"/>
    <property type="evidence" value="ECO:0000318"/>
    <property type="project" value="GO_Central"/>
</dbReference>
<dbReference type="InterPro" id="IPR039809">
    <property type="entry name" value="Chemokine_b/g/d"/>
</dbReference>
<dbReference type="PANTHER" id="PTHR12015">
    <property type="entry name" value="SMALL INDUCIBLE CYTOKINE A"/>
    <property type="match status" value="1"/>
</dbReference>
<feature type="domain" description="Chemokine interleukin-8-like" evidence="7">
    <location>
        <begin position="40"/>
        <end position="100"/>
    </location>
</feature>
<dbReference type="InterPro" id="IPR033899">
    <property type="entry name" value="CXC_Chemokine_domain"/>
</dbReference>
<dbReference type="PRINTS" id="PR00436">
    <property type="entry name" value="INTERLEUKIN8"/>
</dbReference>
<dbReference type="InParanoid" id="A0A6I8NJG0"/>
<reference evidence="8 9" key="1">
    <citation type="journal article" date="2008" name="Nature">
        <title>Genome analysis of the platypus reveals unique signatures of evolution.</title>
        <authorList>
            <person name="Warren W.C."/>
            <person name="Hillier L.W."/>
            <person name="Marshall Graves J.A."/>
            <person name="Birney E."/>
            <person name="Ponting C.P."/>
            <person name="Grutzner F."/>
            <person name="Belov K."/>
            <person name="Miller W."/>
            <person name="Clarke L."/>
            <person name="Chinwalla A.T."/>
            <person name="Yang S.P."/>
            <person name="Heger A."/>
            <person name="Locke D.P."/>
            <person name="Miethke P."/>
            <person name="Waters P.D."/>
            <person name="Veyrunes F."/>
            <person name="Fulton L."/>
            <person name="Fulton B."/>
            <person name="Graves T."/>
            <person name="Wallis J."/>
            <person name="Puente X.S."/>
            <person name="Lopez-Otin C."/>
            <person name="Ordonez G.R."/>
            <person name="Eichler E.E."/>
            <person name="Chen L."/>
            <person name="Cheng Z."/>
            <person name="Deakin J.E."/>
            <person name="Alsop A."/>
            <person name="Thompson K."/>
            <person name="Kirby P."/>
            <person name="Papenfuss A.T."/>
            <person name="Wakefield M.J."/>
            <person name="Olender T."/>
            <person name="Lancet D."/>
            <person name="Huttley G.A."/>
            <person name="Smit A.F."/>
            <person name="Pask A."/>
            <person name="Temple-Smith P."/>
            <person name="Batzer M.A."/>
            <person name="Walker J.A."/>
            <person name="Konkel M.K."/>
            <person name="Harris R.S."/>
            <person name="Whittington C.M."/>
            <person name="Wong E.S."/>
            <person name="Gemmell N.J."/>
            <person name="Buschiazzo E."/>
            <person name="Vargas Jentzsch I.M."/>
            <person name="Merkel A."/>
            <person name="Schmitz J."/>
            <person name="Zemann A."/>
            <person name="Churakov G."/>
            <person name="Kriegs J.O."/>
            <person name="Brosius J."/>
            <person name="Murchison E.P."/>
            <person name="Sachidanandam R."/>
            <person name="Smith C."/>
            <person name="Hannon G.J."/>
            <person name="Tsend-Ayush E."/>
            <person name="McMillan D."/>
            <person name="Attenborough R."/>
            <person name="Rens W."/>
            <person name="Ferguson-Smith M."/>
            <person name="Lefevre C.M."/>
            <person name="Sharp J.A."/>
            <person name="Nicholas K.R."/>
            <person name="Ray D.A."/>
            <person name="Kube M."/>
            <person name="Reinhardt R."/>
            <person name="Pringle T.H."/>
            <person name="Taylor J."/>
            <person name="Jones R.C."/>
            <person name="Nixon B."/>
            <person name="Dacheux J.L."/>
            <person name="Niwa H."/>
            <person name="Sekita Y."/>
            <person name="Huang X."/>
            <person name="Stark A."/>
            <person name="Kheradpour P."/>
            <person name="Kellis M."/>
            <person name="Flicek P."/>
            <person name="Chen Y."/>
            <person name="Webber C."/>
            <person name="Hardison R."/>
            <person name="Nelson J."/>
            <person name="Hallsworth-Pepin K."/>
            <person name="Delehaunty K."/>
            <person name="Markovic C."/>
            <person name="Minx P."/>
            <person name="Feng Y."/>
            <person name="Kremitzki C."/>
            <person name="Mitreva M."/>
            <person name="Glasscock J."/>
            <person name="Wylie T."/>
            <person name="Wohldmann P."/>
            <person name="Thiru P."/>
            <person name="Nhan M.N."/>
            <person name="Pohl C.S."/>
            <person name="Smith S.M."/>
            <person name="Hou S."/>
            <person name="Nefedov M."/>
            <person name="de Jong P.J."/>
            <person name="Renfree M.B."/>
            <person name="Mardis E.R."/>
            <person name="Wilson R.K."/>
        </authorList>
    </citation>
    <scope>NUCLEOTIDE SEQUENCE [LARGE SCALE GENOMIC DNA]</scope>
    <source>
        <strain evidence="8 9">Glennie</strain>
    </source>
</reference>
<dbReference type="InterPro" id="IPR018048">
    <property type="entry name" value="Chemokine_CXC_CS"/>
</dbReference>
<dbReference type="FunCoup" id="A0A6I8NJG0">
    <property type="interactions" value="966"/>
</dbReference>
<accession>A0A6I8NJG0</accession>
<dbReference type="GO" id="GO:0071222">
    <property type="term" value="P:cellular response to lipopolysaccharide"/>
    <property type="evidence" value="ECO:0000318"/>
    <property type="project" value="GO_Central"/>
</dbReference>
<dbReference type="Ensembl" id="ENSOANT00000070207.1">
    <property type="protein sequence ID" value="ENSOANP00000041226.1"/>
    <property type="gene ID" value="ENSOANG00000041150.1"/>
</dbReference>
<dbReference type="OMA" id="PSCANVE"/>
<dbReference type="Gene3D" id="2.40.50.40">
    <property type="match status" value="1"/>
</dbReference>
<dbReference type="GO" id="GO:0030593">
    <property type="term" value="P:neutrophil chemotaxis"/>
    <property type="evidence" value="ECO:0000318"/>
    <property type="project" value="GO_Central"/>
</dbReference>
<dbReference type="InterPro" id="IPR036048">
    <property type="entry name" value="Interleukin_8-like_sf"/>
</dbReference>
<dbReference type="SUPFAM" id="SSF54117">
    <property type="entry name" value="Interleukin 8-like chemokines"/>
    <property type="match status" value="1"/>
</dbReference>
<organism evidence="8 9">
    <name type="scientific">Ornithorhynchus anatinus</name>
    <name type="common">Duckbill platypus</name>
    <dbReference type="NCBI Taxonomy" id="9258"/>
    <lineage>
        <taxon>Eukaryota</taxon>
        <taxon>Metazoa</taxon>
        <taxon>Chordata</taxon>
        <taxon>Craniata</taxon>
        <taxon>Vertebrata</taxon>
        <taxon>Euteleostomi</taxon>
        <taxon>Mammalia</taxon>
        <taxon>Monotremata</taxon>
        <taxon>Ornithorhynchidae</taxon>
        <taxon>Ornithorhynchus</taxon>
    </lineage>
</organism>
<evidence type="ECO:0000256" key="5">
    <source>
        <dbReference type="ARBA" id="ARBA00023157"/>
    </source>
</evidence>
<reference evidence="8" key="3">
    <citation type="submission" date="2025-09" db="UniProtKB">
        <authorList>
            <consortium name="Ensembl"/>
        </authorList>
    </citation>
    <scope>IDENTIFICATION</scope>
    <source>
        <strain evidence="8">Glennie</strain>
    </source>
</reference>
<evidence type="ECO:0000313" key="8">
    <source>
        <dbReference type="Ensembl" id="ENSOANP00000041226.1"/>
    </source>
</evidence>
<keyword evidence="3 6" id="KW-0202">Cytokine</keyword>
<proteinExistence type="inferred from homology"/>
<evidence type="ECO:0000256" key="1">
    <source>
        <dbReference type="ARBA" id="ARBA00004613"/>
    </source>
</evidence>
<dbReference type="Proteomes" id="UP000002279">
    <property type="component" value="Chromosome 10"/>
</dbReference>
<dbReference type="Bgee" id="ENSOANG00000041150">
    <property type="expression patterns" value="Expressed in ovary and 4 other cell types or tissues"/>
</dbReference>
<comment type="subcellular location">
    <subcellularLocation>
        <location evidence="1 6">Secreted</location>
    </subcellularLocation>
</comment>
<dbReference type="InterPro" id="IPR001089">
    <property type="entry name" value="Chemokine_CXC"/>
</dbReference>
<dbReference type="SMART" id="SM00199">
    <property type="entry name" value="SCY"/>
    <property type="match status" value="1"/>
</dbReference>
<keyword evidence="4 6" id="KW-0964">Secreted</keyword>
<dbReference type="AlphaFoldDB" id="A0A6I8NJG0"/>
<keyword evidence="5" id="KW-1015">Disulfide bond</keyword>
<evidence type="ECO:0000256" key="4">
    <source>
        <dbReference type="ARBA" id="ARBA00022525"/>
    </source>
</evidence>
<dbReference type="GO" id="GO:0045236">
    <property type="term" value="F:CXCR chemokine receptor binding"/>
    <property type="evidence" value="ECO:0000318"/>
    <property type="project" value="GO_Central"/>
</dbReference>
<name>A0A6I8NJG0_ORNAN</name>
<dbReference type="GO" id="GO:0005615">
    <property type="term" value="C:extracellular space"/>
    <property type="evidence" value="ECO:0000318"/>
    <property type="project" value="GO_Central"/>
</dbReference>
<protein>
    <recommendedName>
        <fullName evidence="6">C-X-C motif chemokine</fullName>
    </recommendedName>
</protein>
<dbReference type="GO" id="GO:0008009">
    <property type="term" value="F:chemokine activity"/>
    <property type="evidence" value="ECO:0000318"/>
    <property type="project" value="GO_Central"/>
</dbReference>
<comment type="similarity">
    <text evidence="2 6">Belongs to the intercrine alpha (chemokine CxC) family.</text>
</comment>
<dbReference type="PRINTS" id="PR00437">
    <property type="entry name" value="SMALLCYTKCXC"/>
</dbReference>
<dbReference type="PROSITE" id="PS00471">
    <property type="entry name" value="SMALL_CYTOKINES_CXC"/>
    <property type="match status" value="1"/>
</dbReference>
<dbReference type="CDD" id="cd00273">
    <property type="entry name" value="Chemokine_CXC"/>
    <property type="match status" value="1"/>
</dbReference>
<evidence type="ECO:0000259" key="7">
    <source>
        <dbReference type="SMART" id="SM00199"/>
    </source>
</evidence>
<dbReference type="FunFam" id="2.40.50.40:FF:000004">
    <property type="entry name" value="C-X-C motif chemokine"/>
    <property type="match status" value="1"/>
</dbReference>
<evidence type="ECO:0000256" key="6">
    <source>
        <dbReference type="RuleBase" id="RU361149"/>
    </source>
</evidence>
<evidence type="ECO:0000256" key="2">
    <source>
        <dbReference type="ARBA" id="ARBA00010665"/>
    </source>
</evidence>
<dbReference type="PANTHER" id="PTHR12015:SF201">
    <property type="entry name" value="C-X-C MOTIF CHEMOKINE 6"/>
    <property type="match status" value="1"/>
</dbReference>
<evidence type="ECO:0000256" key="3">
    <source>
        <dbReference type="ARBA" id="ARBA00022514"/>
    </source>
</evidence>